<dbReference type="Pfam" id="PF00294">
    <property type="entry name" value="PfkB"/>
    <property type="match status" value="1"/>
</dbReference>
<dbReference type="RefSeq" id="WP_146884354.1">
    <property type="nucleotide sequence ID" value="NZ_BJXB01000008.1"/>
</dbReference>
<sequence length="300" mass="32617">MTLARFVSAGEALTDLIQVEPGVWHSKAGGAGWNVARVVARLGLPAAFAGGISQDDFGEDLYQKSEAGGLDLRYLQRHPKAPLLAMVPETNPPRYFFVGNDSADLSFDPHLLPEGWWDAVATLHFGGISLTRDPLKTTLVKLAEQARELGKFISFDPNYRITMTAAYRPTFQRMVELSNLIKVSDEDLLGLLPECSEEEALNQIRAWNAEAWIMLTQGAKGAILMTPEGEIFEPAFKITVADTVGAGDASIGALNFSLMTHKDWGIEGHLRYALAAAAVNCTKAGAYAPTRAEIEALLEQ</sequence>
<evidence type="ECO:0000313" key="7">
    <source>
        <dbReference type="EMBL" id="GEM46543.1"/>
    </source>
</evidence>
<reference evidence="7 8" key="1">
    <citation type="submission" date="2019-07" db="EMBL/GenBank/DDBJ databases">
        <title>Whole genome shotgun sequence of Deinococcus cellulosilyticus NBRC 106333.</title>
        <authorList>
            <person name="Hosoyama A."/>
            <person name="Uohara A."/>
            <person name="Ohji S."/>
            <person name="Ichikawa N."/>
        </authorList>
    </citation>
    <scope>NUCLEOTIDE SEQUENCE [LARGE SCALE GENOMIC DNA]</scope>
    <source>
        <strain evidence="7 8">NBRC 106333</strain>
    </source>
</reference>
<organism evidence="7 8">
    <name type="scientific">Deinococcus cellulosilyticus (strain DSM 18568 / NBRC 106333 / KACC 11606 / 5516J-15)</name>
    <dbReference type="NCBI Taxonomy" id="1223518"/>
    <lineage>
        <taxon>Bacteria</taxon>
        <taxon>Thermotogati</taxon>
        <taxon>Deinococcota</taxon>
        <taxon>Deinococci</taxon>
        <taxon>Deinococcales</taxon>
        <taxon>Deinococcaceae</taxon>
        <taxon>Deinococcus</taxon>
    </lineage>
</organism>
<keyword evidence="3" id="KW-0547">Nucleotide-binding</keyword>
<gene>
    <name evidence="7" type="ORF">DC3_21780</name>
</gene>
<keyword evidence="8" id="KW-1185">Reference proteome</keyword>
<keyword evidence="5" id="KW-0067">ATP-binding</keyword>
<evidence type="ECO:0000256" key="1">
    <source>
        <dbReference type="ARBA" id="ARBA00010688"/>
    </source>
</evidence>
<evidence type="ECO:0000256" key="3">
    <source>
        <dbReference type="ARBA" id="ARBA00022741"/>
    </source>
</evidence>
<evidence type="ECO:0000313" key="8">
    <source>
        <dbReference type="Proteomes" id="UP000321306"/>
    </source>
</evidence>
<keyword evidence="2" id="KW-0808">Transferase</keyword>
<keyword evidence="4 7" id="KW-0418">Kinase</keyword>
<feature type="domain" description="Carbohydrate kinase PfkB" evidence="6">
    <location>
        <begin position="8"/>
        <end position="290"/>
    </location>
</feature>
<dbReference type="Proteomes" id="UP000321306">
    <property type="component" value="Unassembled WGS sequence"/>
</dbReference>
<evidence type="ECO:0000256" key="2">
    <source>
        <dbReference type="ARBA" id="ARBA00022679"/>
    </source>
</evidence>
<dbReference type="GO" id="GO:0016301">
    <property type="term" value="F:kinase activity"/>
    <property type="evidence" value="ECO:0007669"/>
    <property type="project" value="UniProtKB-KW"/>
</dbReference>
<dbReference type="EMBL" id="BJXB01000008">
    <property type="protein sequence ID" value="GEM46543.1"/>
    <property type="molecule type" value="Genomic_DNA"/>
</dbReference>
<dbReference type="CDD" id="cd01167">
    <property type="entry name" value="bac_FRK"/>
    <property type="match status" value="1"/>
</dbReference>
<dbReference type="OrthoDB" id="9813569at2"/>
<comment type="caution">
    <text evidence="7">The sequence shown here is derived from an EMBL/GenBank/DDBJ whole genome shotgun (WGS) entry which is preliminary data.</text>
</comment>
<dbReference type="SUPFAM" id="SSF53613">
    <property type="entry name" value="Ribokinase-like"/>
    <property type="match status" value="1"/>
</dbReference>
<dbReference type="PANTHER" id="PTHR43085">
    <property type="entry name" value="HEXOKINASE FAMILY MEMBER"/>
    <property type="match status" value="1"/>
</dbReference>
<proteinExistence type="inferred from homology"/>
<evidence type="ECO:0000256" key="4">
    <source>
        <dbReference type="ARBA" id="ARBA00022777"/>
    </source>
</evidence>
<dbReference type="AlphaFoldDB" id="A0A511N0Z1"/>
<comment type="similarity">
    <text evidence="1">Belongs to the carbohydrate kinase PfkB family.</text>
</comment>
<name>A0A511N0Z1_DEIC1</name>
<dbReference type="GO" id="GO:0005524">
    <property type="term" value="F:ATP binding"/>
    <property type="evidence" value="ECO:0007669"/>
    <property type="project" value="UniProtKB-KW"/>
</dbReference>
<evidence type="ECO:0000256" key="5">
    <source>
        <dbReference type="ARBA" id="ARBA00022840"/>
    </source>
</evidence>
<evidence type="ECO:0000259" key="6">
    <source>
        <dbReference type="Pfam" id="PF00294"/>
    </source>
</evidence>
<accession>A0A511N0Z1</accession>
<dbReference type="InterPro" id="IPR029056">
    <property type="entry name" value="Ribokinase-like"/>
</dbReference>
<dbReference type="Gene3D" id="3.40.1190.20">
    <property type="match status" value="1"/>
</dbReference>
<dbReference type="PANTHER" id="PTHR43085:SF1">
    <property type="entry name" value="PSEUDOURIDINE KINASE-RELATED"/>
    <property type="match status" value="1"/>
</dbReference>
<dbReference type="InterPro" id="IPR050306">
    <property type="entry name" value="PfkB_Carbo_kinase"/>
</dbReference>
<protein>
    <submittedName>
        <fullName evidence="7">Fructokinase</fullName>
    </submittedName>
</protein>
<dbReference type="InterPro" id="IPR011611">
    <property type="entry name" value="PfkB_dom"/>
</dbReference>